<dbReference type="EMBL" id="UYRU01010303">
    <property type="protein sequence ID" value="VDK45311.1"/>
    <property type="molecule type" value="Genomic_DNA"/>
</dbReference>
<reference evidence="1 2" key="1">
    <citation type="submission" date="2018-11" db="EMBL/GenBank/DDBJ databases">
        <authorList>
            <consortium name="Pathogen Informatics"/>
        </authorList>
    </citation>
    <scope>NUCLEOTIDE SEQUENCE [LARGE SCALE GENOMIC DNA]</scope>
</reference>
<evidence type="ECO:0000313" key="1">
    <source>
        <dbReference type="EMBL" id="VDK45311.1"/>
    </source>
</evidence>
<keyword evidence="2" id="KW-1185">Reference proteome</keyword>
<accession>A0A3P6RNM4</accession>
<dbReference type="AlphaFoldDB" id="A0A3P6RNM4"/>
<proteinExistence type="predicted"/>
<dbReference type="OrthoDB" id="10029313at2759"/>
<sequence length="156" mass="17748">MDKVEYCAKVENLLMDEDSYVPSTVNEFKKLKNFINKTIDKLRKTGALTRREALAVKAIDVAMARFYGLQKLHKPRVPLRPIVPSRNTPTVGLSKWLYQGLCFLAKDSEWRLKSQYNSVFVLVPYSSSSSLGDDENNKISGPQIFAHKVISVQCYT</sequence>
<dbReference type="Proteomes" id="UP000281553">
    <property type="component" value="Unassembled WGS sequence"/>
</dbReference>
<evidence type="ECO:0000313" key="2">
    <source>
        <dbReference type="Proteomes" id="UP000281553"/>
    </source>
</evidence>
<organism evidence="1 2">
    <name type="scientific">Dibothriocephalus latus</name>
    <name type="common">Fish tapeworm</name>
    <name type="synonym">Diphyllobothrium latum</name>
    <dbReference type="NCBI Taxonomy" id="60516"/>
    <lineage>
        <taxon>Eukaryota</taxon>
        <taxon>Metazoa</taxon>
        <taxon>Spiralia</taxon>
        <taxon>Lophotrochozoa</taxon>
        <taxon>Platyhelminthes</taxon>
        <taxon>Cestoda</taxon>
        <taxon>Eucestoda</taxon>
        <taxon>Diphyllobothriidea</taxon>
        <taxon>Diphyllobothriidae</taxon>
        <taxon>Dibothriocephalus</taxon>
    </lineage>
</organism>
<name>A0A3P6RNM4_DIBLA</name>
<gene>
    <name evidence="1" type="ORF">DILT_LOCUS1495</name>
</gene>
<protein>
    <submittedName>
        <fullName evidence="1">Uncharacterized protein</fullName>
    </submittedName>
</protein>